<dbReference type="EMBL" id="JXSQ01000032">
    <property type="protein sequence ID" value="KIP51520.1"/>
    <property type="molecule type" value="Genomic_DNA"/>
</dbReference>
<reference evidence="2 3" key="1">
    <citation type="submission" date="2015-01" db="EMBL/GenBank/DDBJ databases">
        <title>Draft genome sequence of Leucobacter komagatae strain VKM ST2845.</title>
        <authorList>
            <person name="Karlyshev A.V."/>
            <person name="Kudryashova E.B."/>
        </authorList>
    </citation>
    <scope>NUCLEOTIDE SEQUENCE [LARGE SCALE GENOMIC DNA]</scope>
    <source>
        <strain evidence="2 3">VKM ST2845</strain>
    </source>
</reference>
<dbReference type="SUPFAM" id="SSF159888">
    <property type="entry name" value="YdhG-like"/>
    <property type="match status" value="1"/>
</dbReference>
<dbReference type="Pfam" id="PF08818">
    <property type="entry name" value="DUF1801"/>
    <property type="match status" value="1"/>
</dbReference>
<dbReference type="Proteomes" id="UP000032120">
    <property type="component" value="Unassembled WGS sequence"/>
</dbReference>
<sequence length="115" mass="12353">MTDEVTAYISTLEEPVRGRIEELYAAVRAIVPESEEGLSYGMPALLYRGKGLFSAMSTKQHIGVYPFGNLGEFAEEVTAAGLGSTKGAIHLRGDEALPAGLLERLVSRRVAQIEG</sequence>
<keyword evidence="3" id="KW-1185">Reference proteome</keyword>
<evidence type="ECO:0000259" key="1">
    <source>
        <dbReference type="Pfam" id="PF08818"/>
    </source>
</evidence>
<accession>A0A0D0H330</accession>
<name>A0A0D0H330_9MICO</name>
<feature type="domain" description="YdhG-like" evidence="1">
    <location>
        <begin position="17"/>
        <end position="109"/>
    </location>
</feature>
<protein>
    <recommendedName>
        <fullName evidence="1">YdhG-like domain-containing protein</fullName>
    </recommendedName>
</protein>
<proteinExistence type="predicted"/>
<dbReference type="AlphaFoldDB" id="A0A0D0H330"/>
<comment type="caution">
    <text evidence="2">The sequence shown here is derived from an EMBL/GenBank/DDBJ whole genome shotgun (WGS) entry which is preliminary data.</text>
</comment>
<organism evidence="2 3">
    <name type="scientific">Leucobacter komagatae</name>
    <dbReference type="NCBI Taxonomy" id="55969"/>
    <lineage>
        <taxon>Bacteria</taxon>
        <taxon>Bacillati</taxon>
        <taxon>Actinomycetota</taxon>
        <taxon>Actinomycetes</taxon>
        <taxon>Micrococcales</taxon>
        <taxon>Microbacteriaceae</taxon>
        <taxon>Leucobacter</taxon>
    </lineage>
</organism>
<dbReference type="RefSeq" id="WP_042545256.1">
    <property type="nucleotide sequence ID" value="NZ_JXSQ01000032.1"/>
</dbReference>
<dbReference type="InterPro" id="IPR014922">
    <property type="entry name" value="YdhG-like"/>
</dbReference>
<evidence type="ECO:0000313" key="2">
    <source>
        <dbReference type="EMBL" id="KIP51520.1"/>
    </source>
</evidence>
<gene>
    <name evidence="2" type="ORF">SD72_14870</name>
</gene>
<dbReference type="OrthoDB" id="3236524at2"/>
<dbReference type="Gene3D" id="3.90.1150.200">
    <property type="match status" value="1"/>
</dbReference>
<evidence type="ECO:0000313" key="3">
    <source>
        <dbReference type="Proteomes" id="UP000032120"/>
    </source>
</evidence>